<dbReference type="Gene3D" id="1.20.810.10">
    <property type="entry name" value="Cytochrome Bc1 Complex, Chain C"/>
    <property type="match status" value="1"/>
</dbReference>
<evidence type="ECO:0000256" key="7">
    <source>
        <dbReference type="ARBA" id="ARBA00022660"/>
    </source>
</evidence>
<feature type="transmembrane region" description="Helical" evidence="20">
    <location>
        <begin position="29"/>
        <end position="52"/>
    </location>
</feature>
<dbReference type="InterPro" id="IPR048259">
    <property type="entry name" value="Cytochrome_b_N_euk/bac"/>
</dbReference>
<reference evidence="24" key="2">
    <citation type="submission" date="2019-07" db="EMBL/GenBank/DDBJ databases">
        <authorList>
            <person name="Li W."/>
            <person name="Wang Q."/>
            <person name="Chen X."/>
        </authorList>
    </citation>
    <scope>NUCLEOTIDE SEQUENCE</scope>
</reference>
<evidence type="ECO:0000256" key="9">
    <source>
        <dbReference type="ARBA" id="ARBA00022723"/>
    </source>
</evidence>
<keyword evidence="15 20" id="KW-0496">Mitochondrion</keyword>
<feature type="transmembrane region" description="Helical" evidence="20">
    <location>
        <begin position="113"/>
        <end position="133"/>
    </location>
</feature>
<dbReference type="SUPFAM" id="SSF81648">
    <property type="entry name" value="a domain/subunit of cytochrome bc1 complex (Ubiquinol-cytochrome c reductase)"/>
    <property type="match status" value="1"/>
</dbReference>
<evidence type="ECO:0000256" key="13">
    <source>
        <dbReference type="ARBA" id="ARBA00023004"/>
    </source>
</evidence>
<keyword evidence="6 19" id="KW-0349">Heme</keyword>
<dbReference type="GO" id="GO:0006122">
    <property type="term" value="P:mitochondrial electron transport, ubiquinol to cytochrome c"/>
    <property type="evidence" value="ECO:0007669"/>
    <property type="project" value="TreeGrafter"/>
</dbReference>
<evidence type="ECO:0000313" key="23">
    <source>
        <dbReference type="EMBL" id="QCF40108.1"/>
    </source>
</evidence>
<evidence type="ECO:0000256" key="12">
    <source>
        <dbReference type="ARBA" id="ARBA00022989"/>
    </source>
</evidence>
<keyword evidence="8 20" id="KW-0812">Transmembrane</keyword>
<dbReference type="SUPFAM" id="SSF81342">
    <property type="entry name" value="Transmembrane di-heme cytochromes"/>
    <property type="match status" value="1"/>
</dbReference>
<evidence type="ECO:0000256" key="20">
    <source>
        <dbReference type="RuleBase" id="RU362117"/>
    </source>
</evidence>
<feature type="transmembrane region" description="Helical" evidence="20">
    <location>
        <begin position="347"/>
        <end position="372"/>
    </location>
</feature>
<dbReference type="GO" id="GO:0045275">
    <property type="term" value="C:respiratory chain complex III"/>
    <property type="evidence" value="ECO:0007669"/>
    <property type="project" value="InterPro"/>
</dbReference>
<feature type="domain" description="Cytochrome b/b6 C-terminal region profile" evidence="22">
    <location>
        <begin position="210"/>
        <end position="380"/>
    </location>
</feature>
<proteinExistence type="inferred from homology"/>
<dbReference type="InterPro" id="IPR030689">
    <property type="entry name" value="Cytochrome_b"/>
</dbReference>
<feature type="binding site" description="axial binding residue" evidence="19">
    <location>
        <position position="83"/>
    </location>
    <ligand>
        <name>heme b</name>
        <dbReference type="ChEBI" id="CHEBI:60344"/>
        <label>b562</label>
    </ligand>
    <ligandPart>
        <name>Fe</name>
        <dbReference type="ChEBI" id="CHEBI:18248"/>
    </ligandPart>
</feature>
<dbReference type="GO" id="GO:0016491">
    <property type="term" value="F:oxidoreductase activity"/>
    <property type="evidence" value="ECO:0007669"/>
    <property type="project" value="UniProtKB-UniRule"/>
</dbReference>
<sequence>MASLRKTHPLIKIANDALVDLPTPSNISVWWNFGSLLGLCLISQILTGLFLAMHYTSDISTAFSSVNHICRDVNYGWLIRNLHANGASFFFICIYMHIARGLYYGSYLYKETWNIGVVLLLLVMMTAFVGYVLPWGQMSFWGATVITNLLSAVPYMGDALVQWIWGGFSVDNATLTRFFAFHFLLPFVVAAATILHLLFLHETGSNNPAGLNSDADKISFHPYFSYKDLLGFVLMLMALTSLALFSPNLLGDPENFTPANPLVTPPHIKPEWYFLFAYAILRSIPNKLGGVLALLFSILVLMVVPILHTSKQRGLTFRPITQFLFWTLVADMIILTWIGGMPVEDPYIIIGQIASILYFALFLVLAPLAGWLENKALKWA</sequence>
<dbReference type="InterPro" id="IPR027387">
    <property type="entry name" value="Cytb/b6-like_sf"/>
</dbReference>
<dbReference type="CDD" id="cd00290">
    <property type="entry name" value="cytochrome_b_C"/>
    <property type="match status" value="1"/>
</dbReference>
<dbReference type="InterPro" id="IPR005797">
    <property type="entry name" value="Cyt_b/b6_N"/>
</dbReference>
<dbReference type="Pfam" id="PF00032">
    <property type="entry name" value="Cytochrom_B_C"/>
    <property type="match status" value="1"/>
</dbReference>
<comment type="subcellular location">
    <subcellularLocation>
        <location evidence="2">Mitochondrion inner membrane</location>
        <topology evidence="2">Multi-pass membrane protein</topology>
    </subcellularLocation>
</comment>
<dbReference type="FunFam" id="1.20.810.10:FF:000002">
    <property type="entry name" value="Cytochrome b"/>
    <property type="match status" value="1"/>
</dbReference>
<dbReference type="CDD" id="cd00284">
    <property type="entry name" value="Cytochrome_b_N"/>
    <property type="match status" value="1"/>
</dbReference>
<evidence type="ECO:0000256" key="1">
    <source>
        <dbReference type="ARBA" id="ARBA00002566"/>
    </source>
</evidence>
<evidence type="ECO:0000256" key="19">
    <source>
        <dbReference type="PIRSR" id="PIRSR038885-2"/>
    </source>
</evidence>
<evidence type="ECO:0000256" key="5">
    <source>
        <dbReference type="ARBA" id="ARBA00022448"/>
    </source>
</evidence>
<keyword evidence="7 20" id="KW-0679">Respiratory chain</keyword>
<geneLocation type="mitochondrion" evidence="23"/>
<keyword evidence="11 20" id="KW-0249">Electron transport</keyword>
<dbReference type="PANTHER" id="PTHR19271:SF16">
    <property type="entry name" value="CYTOCHROME B"/>
    <property type="match status" value="1"/>
</dbReference>
<comment type="cofactor">
    <cofactor evidence="19">
        <name>heme</name>
        <dbReference type="ChEBI" id="CHEBI:30413"/>
    </cofactor>
    <text evidence="19">Binds 2 heme groups non-covalently.</text>
</comment>
<dbReference type="AlphaFoldDB" id="A0A4D6Q1U6"/>
<dbReference type="InterPro" id="IPR036150">
    <property type="entry name" value="Cyt_b/b6_C_sf"/>
</dbReference>
<feature type="binding site" description="axial binding residue" evidence="19">
    <location>
        <position position="97"/>
    </location>
    <ligand>
        <name>heme b</name>
        <dbReference type="ChEBI" id="CHEBI:60344"/>
        <label>b566</label>
    </ligand>
    <ligandPart>
        <name>Fe</name>
        <dbReference type="ChEBI" id="CHEBI:18248"/>
    </ligandPart>
</feature>
<evidence type="ECO:0000256" key="2">
    <source>
        <dbReference type="ARBA" id="ARBA00004448"/>
    </source>
</evidence>
<feature type="binding site" description="axial binding residue" evidence="19">
    <location>
        <position position="182"/>
    </location>
    <ligand>
        <name>heme b</name>
        <dbReference type="ChEBI" id="CHEBI:60344"/>
        <label>b562</label>
    </ligand>
    <ligandPart>
        <name>Fe</name>
        <dbReference type="ChEBI" id="CHEBI:18248"/>
    </ligandPart>
</feature>
<comment type="similarity">
    <text evidence="17 20">Belongs to the cytochrome b family.</text>
</comment>
<evidence type="ECO:0000256" key="8">
    <source>
        <dbReference type="ARBA" id="ARBA00022692"/>
    </source>
</evidence>
<comment type="subunit">
    <text evidence="3">The cytochrome bc1 complex contains 3 respiratory subunits (MT-CYB, CYC1 and UQCRFS1), 2 core proteins (UQCRC1 and UQCRC2) and probably 6 low-molecular weight proteins.</text>
</comment>
<dbReference type="GO" id="GO:0005743">
    <property type="term" value="C:mitochondrial inner membrane"/>
    <property type="evidence" value="ECO:0007669"/>
    <property type="project" value="UniProtKB-SubCell"/>
</dbReference>
<dbReference type="PANTHER" id="PTHR19271">
    <property type="entry name" value="CYTOCHROME B"/>
    <property type="match status" value="1"/>
</dbReference>
<evidence type="ECO:0000256" key="15">
    <source>
        <dbReference type="ARBA" id="ARBA00023128"/>
    </source>
</evidence>
<dbReference type="PROSITE" id="PS51002">
    <property type="entry name" value="CYTB_NTER"/>
    <property type="match status" value="1"/>
</dbReference>
<evidence type="ECO:0000256" key="3">
    <source>
        <dbReference type="ARBA" id="ARBA00011660"/>
    </source>
</evidence>
<keyword evidence="12 20" id="KW-1133">Transmembrane helix</keyword>
<protein>
    <recommendedName>
        <fullName evidence="4 20">Cytochrome b</fullName>
    </recommendedName>
</protein>
<evidence type="ECO:0000256" key="11">
    <source>
        <dbReference type="ARBA" id="ARBA00022982"/>
    </source>
</evidence>
<evidence type="ECO:0000256" key="6">
    <source>
        <dbReference type="ARBA" id="ARBA00022617"/>
    </source>
</evidence>
<keyword evidence="10" id="KW-0999">Mitochondrion inner membrane</keyword>
<dbReference type="GO" id="GO:0008121">
    <property type="term" value="F:quinol-cytochrome-c reductase activity"/>
    <property type="evidence" value="ECO:0007669"/>
    <property type="project" value="InterPro"/>
</dbReference>
<dbReference type="Pfam" id="PF00033">
    <property type="entry name" value="Cytochrome_B"/>
    <property type="match status" value="1"/>
</dbReference>
<feature type="transmembrane region" description="Helical" evidence="20">
    <location>
        <begin position="320"/>
        <end position="341"/>
    </location>
</feature>
<dbReference type="PIRSF" id="PIRSF038885">
    <property type="entry name" value="COB"/>
    <property type="match status" value="1"/>
</dbReference>
<comment type="cofactor">
    <cofactor evidence="20">
        <name>heme b</name>
        <dbReference type="ChEBI" id="CHEBI:60344"/>
    </cofactor>
    <text evidence="20">Binds 2 heme groups non-covalently.</text>
</comment>
<feature type="transmembrane region" description="Helical" evidence="20">
    <location>
        <begin position="288"/>
        <end position="308"/>
    </location>
</feature>
<keyword evidence="9 19" id="KW-0479">Metal-binding</keyword>
<feature type="transmembrane region" description="Helical" evidence="20">
    <location>
        <begin position="178"/>
        <end position="200"/>
    </location>
</feature>
<accession>A0A4D6Q1U6</accession>
<evidence type="ECO:0000259" key="22">
    <source>
        <dbReference type="PROSITE" id="PS51003"/>
    </source>
</evidence>
<evidence type="ECO:0000256" key="10">
    <source>
        <dbReference type="ARBA" id="ARBA00022792"/>
    </source>
</evidence>
<dbReference type="InterPro" id="IPR016174">
    <property type="entry name" value="Di-haem_cyt_TM"/>
</dbReference>
<evidence type="ECO:0000313" key="24">
    <source>
        <dbReference type="EMBL" id="QNH69225.1"/>
    </source>
</evidence>
<comment type="function">
    <text evidence="1 20">Component of the ubiquinol-cytochrome c reductase complex (complex III or cytochrome b-c1 complex) that is part of the mitochondrial respiratory chain. The b-c1 complex mediates electron transfer from ubiquinol to cytochrome c. Contributes to the generation of a proton gradient across the mitochondrial membrane that is then used for ATP synthesis.</text>
</comment>
<feature type="domain" description="Cytochrome b/b6 N-terminal region profile" evidence="21">
    <location>
        <begin position="1"/>
        <end position="209"/>
    </location>
</feature>
<evidence type="ECO:0000259" key="21">
    <source>
        <dbReference type="PROSITE" id="PS51002"/>
    </source>
</evidence>
<evidence type="ECO:0000256" key="18">
    <source>
        <dbReference type="PIRSR" id="PIRSR038885-1"/>
    </source>
</evidence>
<dbReference type="InterPro" id="IPR048260">
    <property type="entry name" value="Cytochrome_b_C_euk/bac"/>
</dbReference>
<dbReference type="EMBL" id="MN231004">
    <property type="protein sequence ID" value="QNH69225.1"/>
    <property type="molecule type" value="Genomic_DNA"/>
</dbReference>
<evidence type="ECO:0000256" key="4">
    <source>
        <dbReference type="ARBA" id="ARBA00013531"/>
    </source>
</evidence>
<keyword evidence="13 19" id="KW-0408">Iron</keyword>
<gene>
    <name evidence="23" type="primary">CYTB</name>
</gene>
<feature type="binding site" description="axial binding residue" evidence="19">
    <location>
        <position position="196"/>
    </location>
    <ligand>
        <name>heme b</name>
        <dbReference type="ChEBI" id="CHEBI:60344"/>
        <label>b566</label>
    </ligand>
    <ligandPart>
        <name>Fe</name>
        <dbReference type="ChEBI" id="CHEBI:18248"/>
    </ligandPart>
</feature>
<organism evidence="23">
    <name type="scientific">Sinorhodeus microlepis</name>
    <dbReference type="NCBI Taxonomy" id="2507734"/>
    <lineage>
        <taxon>Eukaryota</taxon>
        <taxon>Metazoa</taxon>
        <taxon>Chordata</taxon>
        <taxon>Craniata</taxon>
        <taxon>Vertebrata</taxon>
        <taxon>Euteleostomi</taxon>
        <taxon>Actinopterygii</taxon>
        <taxon>Neopterygii</taxon>
        <taxon>Teleostei</taxon>
        <taxon>Ostariophysi</taxon>
        <taxon>Cypriniformes</taxon>
        <taxon>Acheilognathidae</taxon>
        <taxon>Sinorhodeus</taxon>
    </lineage>
</organism>
<dbReference type="GO" id="GO:0046872">
    <property type="term" value="F:metal ion binding"/>
    <property type="evidence" value="ECO:0007669"/>
    <property type="project" value="UniProtKB-UniRule"/>
</dbReference>
<reference evidence="23" key="1">
    <citation type="journal article" date="2019" name="Int. J. Biol. Macromol.">
        <title>Unusual AT-skew of Sinorhodeus microlepis mitogenome provides new insights into mitogenome features and phylogenetic implications of bitterling fishes.</title>
        <authorList>
            <person name="Yu P."/>
            <person name="Zhou L."/>
            <person name="Zhou X.-Y."/>
            <person name="Yang W.-T."/>
            <person name="Zhang J."/>
            <person name="Zhang X.-J."/>
            <person name="Wang Y."/>
            <person name="Gui J.-F."/>
        </authorList>
    </citation>
    <scope>NUCLEOTIDE SEQUENCE</scope>
</reference>
<feature type="transmembrane region" description="Helical" evidence="20">
    <location>
        <begin position="145"/>
        <end position="166"/>
    </location>
</feature>
<dbReference type="PROSITE" id="PS51003">
    <property type="entry name" value="CYTB_CTER"/>
    <property type="match status" value="1"/>
</dbReference>
<evidence type="ECO:0000256" key="16">
    <source>
        <dbReference type="ARBA" id="ARBA00023136"/>
    </source>
</evidence>
<keyword evidence="16 20" id="KW-0472">Membrane</keyword>
<dbReference type="EMBL" id="MH190825">
    <property type="protein sequence ID" value="QCF40108.1"/>
    <property type="molecule type" value="Genomic_DNA"/>
</dbReference>
<keyword evidence="14" id="KW-0830">Ubiquinone</keyword>
<feature type="transmembrane region" description="Helical" evidence="20">
    <location>
        <begin position="87"/>
        <end position="107"/>
    </location>
</feature>
<dbReference type="InterPro" id="IPR005798">
    <property type="entry name" value="Cyt_b/b6_C"/>
</dbReference>
<feature type="binding site" evidence="18">
    <location>
        <position position="201"/>
    </location>
    <ligand>
        <name>a ubiquinone</name>
        <dbReference type="ChEBI" id="CHEBI:16389"/>
    </ligand>
</feature>
<evidence type="ECO:0000256" key="17">
    <source>
        <dbReference type="ARBA" id="ARBA00061233"/>
    </source>
</evidence>
<name>A0A4D6Q1U6_9TELE</name>
<keyword evidence="5 20" id="KW-0813">Transport</keyword>
<feature type="transmembrane region" description="Helical" evidence="20">
    <location>
        <begin position="229"/>
        <end position="250"/>
    </location>
</feature>
<evidence type="ECO:0000256" key="14">
    <source>
        <dbReference type="ARBA" id="ARBA00023075"/>
    </source>
</evidence>